<feature type="region of interest" description="Disordered" evidence="12">
    <location>
        <begin position="277"/>
        <end position="430"/>
    </location>
</feature>
<gene>
    <name evidence="14" type="ORF">LODBEIA_P16640</name>
</gene>
<evidence type="ECO:0000256" key="11">
    <source>
        <dbReference type="SAM" id="Coils"/>
    </source>
</evidence>
<keyword evidence="11" id="KW-0175">Coiled coil</keyword>
<evidence type="ECO:0000256" key="12">
    <source>
        <dbReference type="SAM" id="MobiDB-lite"/>
    </source>
</evidence>
<dbReference type="InterPro" id="IPR025655">
    <property type="entry name" value="PEX14"/>
</dbReference>
<keyword evidence="4" id="KW-0811">Translocation</keyword>
<evidence type="ECO:0000256" key="8">
    <source>
        <dbReference type="ARBA" id="ARBA00029691"/>
    </source>
</evidence>
<dbReference type="RefSeq" id="XP_066828602.1">
    <property type="nucleotide sequence ID" value="XM_066971577.1"/>
</dbReference>
<dbReference type="PANTHER" id="PTHR23058">
    <property type="entry name" value="PEROXISOMAL MEMBRANE PROTEIN PEX14"/>
    <property type="match status" value="1"/>
</dbReference>
<comment type="similarity">
    <text evidence="1 10">Belongs to the peroxin-14 family.</text>
</comment>
<keyword evidence="6 10" id="KW-0576">Peroxisome</keyword>
<dbReference type="InterPro" id="IPR006785">
    <property type="entry name" value="Pex14_N"/>
</dbReference>
<keyword evidence="15" id="KW-1185">Reference proteome</keyword>
<evidence type="ECO:0000256" key="3">
    <source>
        <dbReference type="ARBA" id="ARBA00022927"/>
    </source>
</evidence>
<accession>A0ABP0ZME1</accession>
<evidence type="ECO:0000313" key="14">
    <source>
        <dbReference type="EMBL" id="CAK9437286.1"/>
    </source>
</evidence>
<dbReference type="GeneID" id="92206860"/>
<evidence type="ECO:0000256" key="5">
    <source>
        <dbReference type="ARBA" id="ARBA00023136"/>
    </source>
</evidence>
<evidence type="ECO:0000259" key="13">
    <source>
        <dbReference type="Pfam" id="PF04695"/>
    </source>
</evidence>
<dbReference type="Pfam" id="PF04695">
    <property type="entry name" value="Pex14_N"/>
    <property type="match status" value="1"/>
</dbReference>
<evidence type="ECO:0000313" key="15">
    <source>
        <dbReference type="Proteomes" id="UP001497383"/>
    </source>
</evidence>
<keyword evidence="3 10" id="KW-0653">Protein transport</keyword>
<name>A0ABP0ZME1_9ASCO</name>
<comment type="subcellular location">
    <subcellularLocation>
        <location evidence="9 10">Peroxisome membrane</location>
    </subcellularLocation>
</comment>
<feature type="compositionally biased region" description="Basic and acidic residues" evidence="12">
    <location>
        <begin position="277"/>
        <end position="291"/>
    </location>
</feature>
<feature type="compositionally biased region" description="Low complexity" evidence="12">
    <location>
        <begin position="292"/>
        <end position="312"/>
    </location>
</feature>
<feature type="region of interest" description="Disordered" evidence="12">
    <location>
        <begin position="41"/>
        <end position="80"/>
    </location>
</feature>
<proteinExistence type="inferred from homology"/>
<feature type="compositionally biased region" description="Low complexity" evidence="12">
    <location>
        <begin position="51"/>
        <end position="77"/>
    </location>
</feature>
<evidence type="ECO:0000256" key="7">
    <source>
        <dbReference type="ARBA" id="ARBA00029502"/>
    </source>
</evidence>
<feature type="coiled-coil region" evidence="11">
    <location>
        <begin position="221"/>
        <end position="248"/>
    </location>
</feature>
<dbReference type="InterPro" id="IPR036388">
    <property type="entry name" value="WH-like_DNA-bd_sf"/>
</dbReference>
<dbReference type="Proteomes" id="UP001497383">
    <property type="component" value="Chromosome 2"/>
</dbReference>
<feature type="domain" description="Peroxisome membrane anchor protein Pex14p N-terminal" evidence="13">
    <location>
        <begin position="2"/>
        <end position="46"/>
    </location>
</feature>
<comment type="function">
    <text evidence="10">Component of the PEX13-PEX14 docking complex, a translocon channel that specifically mediates the import of peroxisomal cargo proteins bound to PEX5 receptor. The PEX13-PEX14 docking complex forms a large import pore which can be opened to a diameter of about 9 nm. Mechanistically, PEX5 receptor along with cargo proteins associates with the PEX14 subunit of the PEX13-PEX14 docking complex in the cytosol, leading to the insertion of the receptor into the organelle membrane with the concomitant translocation of the cargo into the peroxisome matrix.</text>
</comment>
<evidence type="ECO:0000256" key="2">
    <source>
        <dbReference type="ARBA" id="ARBA00022448"/>
    </source>
</evidence>
<evidence type="ECO:0000256" key="6">
    <source>
        <dbReference type="ARBA" id="ARBA00023140"/>
    </source>
</evidence>
<keyword evidence="2 10" id="KW-0813">Transport</keyword>
<organism evidence="14 15">
    <name type="scientific">Lodderomyces beijingensis</name>
    <dbReference type="NCBI Taxonomy" id="1775926"/>
    <lineage>
        <taxon>Eukaryota</taxon>
        <taxon>Fungi</taxon>
        <taxon>Dikarya</taxon>
        <taxon>Ascomycota</taxon>
        <taxon>Saccharomycotina</taxon>
        <taxon>Pichiomycetes</taxon>
        <taxon>Debaryomycetaceae</taxon>
        <taxon>Candida/Lodderomyces clade</taxon>
        <taxon>Lodderomyces</taxon>
    </lineage>
</organism>
<evidence type="ECO:0000256" key="1">
    <source>
        <dbReference type="ARBA" id="ARBA00005443"/>
    </source>
</evidence>
<reference evidence="14 15" key="1">
    <citation type="submission" date="2024-03" db="EMBL/GenBank/DDBJ databases">
        <authorList>
            <person name="Brejova B."/>
        </authorList>
    </citation>
    <scope>NUCLEOTIDE SEQUENCE [LARGE SCALE GENOMIC DNA]</scope>
    <source>
        <strain evidence="14 15">CBS 14171</strain>
    </source>
</reference>
<feature type="compositionally biased region" description="Low complexity" evidence="12">
    <location>
        <begin position="394"/>
        <end position="409"/>
    </location>
</feature>
<dbReference type="EMBL" id="OZ022406">
    <property type="protein sequence ID" value="CAK9437286.1"/>
    <property type="molecule type" value="Genomic_DNA"/>
</dbReference>
<sequence>MNDELINSAVAFLQDPNVASSPLTKKIEFLESKGLNQQEIEEALNRAKGESSSSSSSSSTITPTNSNTRSSSNYHSSQQQNAPLDYYNVAPPLPERSWKDYFIMATATAGVTYGLYSVITRYLVPAIIPPAQSAIEQDKEVINEEFIKIDKILEQLTKEQEEIKASNEEKLKDVDTVIENINDFLTKYNKDKLKFDDDLRFMKLETDKLSLSVDKSMKFYKENVHEQLEELSDELQSLKNLIKSRSEVANSNGGGGATGARNIAPVSSIPSASDILKKSRAKMETPAKDSASKSTPTSAAAAAATEAETRPANGRTRSSDVTEAGLTAAGIPTWQMKHKQEEDVPKNESSSANDNSNVGIPAWQQASQSTAANTEEEVKEKIKSAGIPPWQLNSGANKSDNSGSGNASASDDKKSSGIPSWQTAASSSSS</sequence>
<evidence type="ECO:0000256" key="4">
    <source>
        <dbReference type="ARBA" id="ARBA00023010"/>
    </source>
</evidence>
<evidence type="ECO:0000256" key="9">
    <source>
        <dbReference type="ARBA" id="ARBA00046271"/>
    </source>
</evidence>
<protein>
    <recommendedName>
        <fullName evidence="7 10">Peroxisomal membrane protein PEX14</fullName>
    </recommendedName>
    <alternativeName>
        <fullName evidence="8 10">Peroxin-14</fullName>
    </alternativeName>
</protein>
<dbReference type="PANTHER" id="PTHR23058:SF0">
    <property type="entry name" value="PEROXISOMAL MEMBRANE PROTEIN PEX14"/>
    <property type="match status" value="1"/>
</dbReference>
<dbReference type="Gene3D" id="1.10.10.10">
    <property type="entry name" value="Winged helix-like DNA-binding domain superfamily/Winged helix DNA-binding domain"/>
    <property type="match status" value="1"/>
</dbReference>
<feature type="compositionally biased region" description="Polar residues" evidence="12">
    <location>
        <begin position="347"/>
        <end position="373"/>
    </location>
</feature>
<keyword evidence="5 10" id="KW-0472">Membrane</keyword>
<evidence type="ECO:0000256" key="10">
    <source>
        <dbReference type="RuleBase" id="RU367032"/>
    </source>
</evidence>